<comment type="caution">
    <text evidence="1">The sequence shown here is derived from an EMBL/GenBank/DDBJ whole genome shotgun (WGS) entry which is preliminary data.</text>
</comment>
<accession>A0A8X6QYD3</accession>
<reference evidence="1" key="1">
    <citation type="submission" date="2020-08" db="EMBL/GenBank/DDBJ databases">
        <title>Multicomponent nature underlies the extraordinary mechanical properties of spider dragline silk.</title>
        <authorList>
            <person name="Kono N."/>
            <person name="Nakamura H."/>
            <person name="Mori M."/>
            <person name="Yoshida Y."/>
            <person name="Ohtoshi R."/>
            <person name="Malay A.D."/>
            <person name="Moran D.A.P."/>
            <person name="Tomita M."/>
            <person name="Numata K."/>
            <person name="Arakawa K."/>
        </authorList>
    </citation>
    <scope>NUCLEOTIDE SEQUENCE</scope>
</reference>
<keyword evidence="2" id="KW-1185">Reference proteome</keyword>
<dbReference type="AlphaFoldDB" id="A0A8X6QYD3"/>
<sequence length="83" mass="9609">MWVFRLFQRKVHVTNSYRYLILSGYQKRDSYPDSEYGSDKNSEPIAELVSSGDSSESFSLSELSERYNMVTDSNIVEDHSKDS</sequence>
<organism evidence="1 2">
    <name type="scientific">Nephila pilipes</name>
    <name type="common">Giant wood spider</name>
    <name type="synonym">Nephila maculata</name>
    <dbReference type="NCBI Taxonomy" id="299642"/>
    <lineage>
        <taxon>Eukaryota</taxon>
        <taxon>Metazoa</taxon>
        <taxon>Ecdysozoa</taxon>
        <taxon>Arthropoda</taxon>
        <taxon>Chelicerata</taxon>
        <taxon>Arachnida</taxon>
        <taxon>Araneae</taxon>
        <taxon>Araneomorphae</taxon>
        <taxon>Entelegynae</taxon>
        <taxon>Araneoidea</taxon>
        <taxon>Nephilidae</taxon>
        <taxon>Nephila</taxon>
    </lineage>
</organism>
<protein>
    <submittedName>
        <fullName evidence="1">Uncharacterized protein</fullName>
    </submittedName>
</protein>
<gene>
    <name evidence="1" type="ORF">NPIL_399101</name>
</gene>
<dbReference type="Proteomes" id="UP000887013">
    <property type="component" value="Unassembled WGS sequence"/>
</dbReference>
<evidence type="ECO:0000313" key="1">
    <source>
        <dbReference type="EMBL" id="GFU56989.1"/>
    </source>
</evidence>
<proteinExistence type="predicted"/>
<name>A0A8X6QYD3_NEPPI</name>
<evidence type="ECO:0000313" key="2">
    <source>
        <dbReference type="Proteomes" id="UP000887013"/>
    </source>
</evidence>
<dbReference type="EMBL" id="BMAW01039738">
    <property type="protein sequence ID" value="GFU56989.1"/>
    <property type="molecule type" value="Genomic_DNA"/>
</dbReference>